<comment type="caution">
    <text evidence="1">The sequence shown here is derived from an EMBL/GenBank/DDBJ whole genome shotgun (WGS) entry which is preliminary data.</text>
</comment>
<dbReference type="AlphaFoldDB" id="A0A392T5P0"/>
<dbReference type="Proteomes" id="UP000265520">
    <property type="component" value="Unassembled WGS sequence"/>
</dbReference>
<sequence length="65" mass="7493">MFDSSGERLFPFYWTPNPRLIKGAIPKKLSEFEKETVAFLETFCLMDTGDLINREGNTAALEEYL</sequence>
<evidence type="ECO:0000313" key="1">
    <source>
        <dbReference type="EMBL" id="MCI56349.1"/>
    </source>
</evidence>
<evidence type="ECO:0000313" key="2">
    <source>
        <dbReference type="Proteomes" id="UP000265520"/>
    </source>
</evidence>
<keyword evidence="2" id="KW-1185">Reference proteome</keyword>
<organism evidence="1 2">
    <name type="scientific">Trifolium medium</name>
    <dbReference type="NCBI Taxonomy" id="97028"/>
    <lineage>
        <taxon>Eukaryota</taxon>
        <taxon>Viridiplantae</taxon>
        <taxon>Streptophyta</taxon>
        <taxon>Embryophyta</taxon>
        <taxon>Tracheophyta</taxon>
        <taxon>Spermatophyta</taxon>
        <taxon>Magnoliopsida</taxon>
        <taxon>eudicotyledons</taxon>
        <taxon>Gunneridae</taxon>
        <taxon>Pentapetalae</taxon>
        <taxon>rosids</taxon>
        <taxon>fabids</taxon>
        <taxon>Fabales</taxon>
        <taxon>Fabaceae</taxon>
        <taxon>Papilionoideae</taxon>
        <taxon>50 kb inversion clade</taxon>
        <taxon>NPAAA clade</taxon>
        <taxon>Hologalegina</taxon>
        <taxon>IRL clade</taxon>
        <taxon>Trifolieae</taxon>
        <taxon>Trifolium</taxon>
    </lineage>
</organism>
<proteinExistence type="predicted"/>
<reference evidence="1 2" key="1">
    <citation type="journal article" date="2018" name="Front. Plant Sci.">
        <title>Red Clover (Trifolium pratense) and Zigzag Clover (T. medium) - A Picture of Genomic Similarities and Differences.</title>
        <authorList>
            <person name="Dluhosova J."/>
            <person name="Istvanek J."/>
            <person name="Nedelnik J."/>
            <person name="Repkova J."/>
        </authorList>
    </citation>
    <scope>NUCLEOTIDE SEQUENCE [LARGE SCALE GENOMIC DNA]</scope>
    <source>
        <strain evidence="2">cv. 10/8</strain>
        <tissue evidence="1">Leaf</tissue>
    </source>
</reference>
<dbReference type="EMBL" id="LXQA010510943">
    <property type="protein sequence ID" value="MCI56349.1"/>
    <property type="molecule type" value="Genomic_DNA"/>
</dbReference>
<accession>A0A392T5P0</accession>
<name>A0A392T5P0_9FABA</name>
<feature type="non-terminal residue" evidence="1">
    <location>
        <position position="65"/>
    </location>
</feature>
<protein>
    <submittedName>
        <fullName evidence="1">Uncharacterized protein</fullName>
    </submittedName>
</protein>